<dbReference type="RefSeq" id="WP_354225755.1">
    <property type="nucleotide sequence ID" value="NZ_JBEPSN010000001.1"/>
</dbReference>
<dbReference type="PROSITE" id="PS50043">
    <property type="entry name" value="HTH_LUXR_2"/>
    <property type="match status" value="1"/>
</dbReference>
<dbReference type="PRINTS" id="PR00038">
    <property type="entry name" value="HTHLUXR"/>
</dbReference>
<dbReference type="InterPro" id="IPR016032">
    <property type="entry name" value="Sig_transdc_resp-reg_C-effctor"/>
</dbReference>
<dbReference type="SMART" id="SM00421">
    <property type="entry name" value="HTH_LUXR"/>
    <property type="match status" value="1"/>
</dbReference>
<organism evidence="5 6">
    <name type="scientific">Arthrobacter bambusae</name>
    <dbReference type="NCBI Taxonomy" id="1338426"/>
    <lineage>
        <taxon>Bacteria</taxon>
        <taxon>Bacillati</taxon>
        <taxon>Actinomycetota</taxon>
        <taxon>Actinomycetes</taxon>
        <taxon>Micrococcales</taxon>
        <taxon>Micrococcaceae</taxon>
        <taxon>Arthrobacter</taxon>
    </lineage>
</organism>
<feature type="domain" description="HTH luxR-type" evidence="4">
    <location>
        <begin position="26"/>
        <end position="91"/>
    </location>
</feature>
<protein>
    <submittedName>
        <fullName evidence="5">DNA-binding NarL/FixJ family response regulator</fullName>
    </submittedName>
</protein>
<dbReference type="PANTHER" id="PTHR44688:SF16">
    <property type="entry name" value="DNA-BINDING TRANSCRIPTIONAL ACTIVATOR DEVR_DOSR"/>
    <property type="match status" value="1"/>
</dbReference>
<keyword evidence="3" id="KW-0804">Transcription</keyword>
<sequence>MLPPTATGSLIAHVADSSKRPADSAAVNASAALTSRERAFLIKVAGGLTNDEIAAALFIAPLTVKTHLNRAKTKTGTRDRSQLVILAFKAGLADPA</sequence>
<reference evidence="5 6" key="1">
    <citation type="submission" date="2024-06" db="EMBL/GenBank/DDBJ databases">
        <title>Sorghum-associated microbial communities from plants grown in Nebraska, USA.</title>
        <authorList>
            <person name="Schachtman D."/>
        </authorList>
    </citation>
    <scope>NUCLEOTIDE SEQUENCE [LARGE SCALE GENOMIC DNA]</scope>
    <source>
        <strain evidence="5 6">3552</strain>
    </source>
</reference>
<gene>
    <name evidence="5" type="ORF">ABIE37_000143</name>
</gene>
<keyword evidence="2 5" id="KW-0238">DNA-binding</keyword>
<comment type="caution">
    <text evidence="5">The sequence shown here is derived from an EMBL/GenBank/DDBJ whole genome shotgun (WGS) entry which is preliminary data.</text>
</comment>
<dbReference type="InterPro" id="IPR000792">
    <property type="entry name" value="Tscrpt_reg_LuxR_C"/>
</dbReference>
<evidence type="ECO:0000259" key="4">
    <source>
        <dbReference type="PROSITE" id="PS50043"/>
    </source>
</evidence>
<dbReference type="InterPro" id="IPR036388">
    <property type="entry name" value="WH-like_DNA-bd_sf"/>
</dbReference>
<dbReference type="Proteomes" id="UP001549307">
    <property type="component" value="Unassembled WGS sequence"/>
</dbReference>
<evidence type="ECO:0000256" key="2">
    <source>
        <dbReference type="ARBA" id="ARBA00023125"/>
    </source>
</evidence>
<dbReference type="Pfam" id="PF00196">
    <property type="entry name" value="GerE"/>
    <property type="match status" value="1"/>
</dbReference>
<name>A0ABV2P0U9_9MICC</name>
<dbReference type="Gene3D" id="1.10.10.10">
    <property type="entry name" value="Winged helix-like DNA-binding domain superfamily/Winged helix DNA-binding domain"/>
    <property type="match status" value="1"/>
</dbReference>
<evidence type="ECO:0000256" key="3">
    <source>
        <dbReference type="ARBA" id="ARBA00023163"/>
    </source>
</evidence>
<dbReference type="SUPFAM" id="SSF46894">
    <property type="entry name" value="C-terminal effector domain of the bipartite response regulators"/>
    <property type="match status" value="1"/>
</dbReference>
<proteinExistence type="predicted"/>
<dbReference type="GO" id="GO:0003677">
    <property type="term" value="F:DNA binding"/>
    <property type="evidence" value="ECO:0007669"/>
    <property type="project" value="UniProtKB-KW"/>
</dbReference>
<keyword evidence="6" id="KW-1185">Reference proteome</keyword>
<dbReference type="PROSITE" id="PS00622">
    <property type="entry name" value="HTH_LUXR_1"/>
    <property type="match status" value="1"/>
</dbReference>
<evidence type="ECO:0000313" key="5">
    <source>
        <dbReference type="EMBL" id="MET4538388.1"/>
    </source>
</evidence>
<dbReference type="CDD" id="cd06170">
    <property type="entry name" value="LuxR_C_like"/>
    <property type="match status" value="1"/>
</dbReference>
<dbReference type="GeneID" id="92751125"/>
<dbReference type="PANTHER" id="PTHR44688">
    <property type="entry name" value="DNA-BINDING TRANSCRIPTIONAL ACTIVATOR DEVR_DOSR"/>
    <property type="match status" value="1"/>
</dbReference>
<evidence type="ECO:0000313" key="6">
    <source>
        <dbReference type="Proteomes" id="UP001549307"/>
    </source>
</evidence>
<accession>A0ABV2P0U9</accession>
<evidence type="ECO:0000256" key="1">
    <source>
        <dbReference type="ARBA" id="ARBA00023015"/>
    </source>
</evidence>
<keyword evidence="1" id="KW-0805">Transcription regulation</keyword>
<dbReference type="EMBL" id="JBEPSN010000001">
    <property type="protein sequence ID" value="MET4538388.1"/>
    <property type="molecule type" value="Genomic_DNA"/>
</dbReference>